<dbReference type="EMBL" id="NHRY01000172">
    <property type="protein sequence ID" value="PPQ32224.1"/>
    <property type="molecule type" value="Genomic_DNA"/>
</dbReference>
<dbReference type="InterPro" id="IPR052155">
    <property type="entry name" value="Biofilm_reg_signaling"/>
</dbReference>
<keyword evidence="1" id="KW-0472">Membrane</keyword>
<dbReference type="FunFam" id="3.30.70.270:FF:000001">
    <property type="entry name" value="Diguanylate cyclase domain protein"/>
    <property type="match status" value="1"/>
</dbReference>
<dbReference type="SUPFAM" id="SSF141868">
    <property type="entry name" value="EAL domain-like"/>
    <property type="match status" value="1"/>
</dbReference>
<dbReference type="Gene3D" id="3.30.70.270">
    <property type="match status" value="1"/>
</dbReference>
<dbReference type="SUPFAM" id="SSF55073">
    <property type="entry name" value="Nucleotide cyclase"/>
    <property type="match status" value="1"/>
</dbReference>
<proteinExistence type="predicted"/>
<keyword evidence="1" id="KW-0812">Transmembrane</keyword>
<dbReference type="InterPro" id="IPR000160">
    <property type="entry name" value="GGDEF_dom"/>
</dbReference>
<feature type="domain" description="EAL" evidence="2">
    <location>
        <begin position="428"/>
        <end position="485"/>
    </location>
</feature>
<dbReference type="GO" id="GO:0003824">
    <property type="term" value="F:catalytic activity"/>
    <property type="evidence" value="ECO:0007669"/>
    <property type="project" value="UniProtKB-ARBA"/>
</dbReference>
<reference evidence="4 5" key="1">
    <citation type="journal article" date="2018" name="Arch. Microbiol.">
        <title>New insights into the metabolic potential of the phototrophic purple bacterium Rhodopila globiformis DSM 161(T) from its draft genome sequence and evidence for a vanadium-dependent nitrogenase.</title>
        <authorList>
            <person name="Imhoff J.F."/>
            <person name="Rahn T."/>
            <person name="Kunzel S."/>
            <person name="Neulinger S.C."/>
        </authorList>
    </citation>
    <scope>NUCLEOTIDE SEQUENCE [LARGE SCALE GENOMIC DNA]</scope>
    <source>
        <strain evidence="4 5">DSM 161</strain>
    </source>
</reference>
<dbReference type="Pfam" id="PF00990">
    <property type="entry name" value="GGDEF"/>
    <property type="match status" value="1"/>
</dbReference>
<evidence type="ECO:0000256" key="1">
    <source>
        <dbReference type="SAM" id="Phobius"/>
    </source>
</evidence>
<dbReference type="InterPro" id="IPR035919">
    <property type="entry name" value="EAL_sf"/>
</dbReference>
<evidence type="ECO:0008006" key="6">
    <source>
        <dbReference type="Google" id="ProtNLM"/>
    </source>
</evidence>
<dbReference type="PANTHER" id="PTHR44757:SF2">
    <property type="entry name" value="BIOFILM ARCHITECTURE MAINTENANCE PROTEIN MBAA"/>
    <property type="match status" value="1"/>
</dbReference>
<evidence type="ECO:0000259" key="2">
    <source>
        <dbReference type="PROSITE" id="PS50883"/>
    </source>
</evidence>
<dbReference type="InterPro" id="IPR001633">
    <property type="entry name" value="EAL_dom"/>
</dbReference>
<feature type="transmembrane region" description="Helical" evidence="1">
    <location>
        <begin position="78"/>
        <end position="101"/>
    </location>
</feature>
<protein>
    <recommendedName>
        <fullName evidence="6">GGDEF domain-containing protein</fullName>
    </recommendedName>
</protein>
<evidence type="ECO:0000259" key="3">
    <source>
        <dbReference type="PROSITE" id="PS50887"/>
    </source>
</evidence>
<dbReference type="Proteomes" id="UP000239724">
    <property type="component" value="Unassembled WGS sequence"/>
</dbReference>
<dbReference type="NCBIfam" id="TIGR00254">
    <property type="entry name" value="GGDEF"/>
    <property type="match status" value="1"/>
</dbReference>
<sequence>MRCSNLYSNSCNNGVAPGWPVFICRPGMSNTDGIPMADTGQTSWPQFRHLISSGLARLPVHAAGSDDAATTSATVVRLISLLAGLAAMTIAVIVPIAWFLVADARLRGEVEVQAQLYAGDVVEEARQNPAFWNALADSSVPFDLDNTDVARPPAAADPGANAERWRVFSGSGRIIIETATPVAPTWPLLAARSAVIDGGARLGEVDIARSLRPILVVTGVLSLASAGFGMLLFFLLRILPLRQLNEAIRQASFLSAHDLLTGLPNRRLFYDRLQQALSNARRDHGRVAVFCFDVDHFKSINDMLGHAAGDATLRTVATRLSACLRSSDTLARLGGDEFAVIQTGLRRTEEATILGDRLLDAMAPMVDLGGSPRHIGLSIGVAVSEAGAPCQLEELMKRADIALYQAKREGRDRVSFFTDAMNEMVHYRYEMEADLRTAMARGLLAVHYQPQVDLATGRMLGAEALLRWNRPGHGLLSPDSFIELA</sequence>
<accession>A0A2S6NC96</accession>
<dbReference type="CDD" id="cd01949">
    <property type="entry name" value="GGDEF"/>
    <property type="match status" value="1"/>
</dbReference>
<name>A0A2S6NC96_RHOGL</name>
<comment type="caution">
    <text evidence="4">The sequence shown here is derived from an EMBL/GenBank/DDBJ whole genome shotgun (WGS) entry which is preliminary data.</text>
</comment>
<evidence type="ECO:0000313" key="5">
    <source>
        <dbReference type="Proteomes" id="UP000239724"/>
    </source>
</evidence>
<gene>
    <name evidence="4" type="ORF">CCS01_15875</name>
</gene>
<keyword evidence="5" id="KW-1185">Reference proteome</keyword>
<organism evidence="4 5">
    <name type="scientific">Rhodopila globiformis</name>
    <name type="common">Rhodopseudomonas globiformis</name>
    <dbReference type="NCBI Taxonomy" id="1071"/>
    <lineage>
        <taxon>Bacteria</taxon>
        <taxon>Pseudomonadati</taxon>
        <taxon>Pseudomonadota</taxon>
        <taxon>Alphaproteobacteria</taxon>
        <taxon>Acetobacterales</taxon>
        <taxon>Acetobacteraceae</taxon>
        <taxon>Rhodopila</taxon>
    </lineage>
</organism>
<dbReference type="AlphaFoldDB" id="A0A2S6NC96"/>
<feature type="transmembrane region" description="Helical" evidence="1">
    <location>
        <begin position="214"/>
        <end position="236"/>
    </location>
</feature>
<dbReference type="PANTHER" id="PTHR44757">
    <property type="entry name" value="DIGUANYLATE CYCLASE DGCP"/>
    <property type="match status" value="1"/>
</dbReference>
<dbReference type="PROSITE" id="PS50887">
    <property type="entry name" value="GGDEF"/>
    <property type="match status" value="1"/>
</dbReference>
<dbReference type="InterPro" id="IPR043128">
    <property type="entry name" value="Rev_trsase/Diguanyl_cyclase"/>
</dbReference>
<feature type="domain" description="GGDEF" evidence="3">
    <location>
        <begin position="285"/>
        <end position="419"/>
    </location>
</feature>
<keyword evidence="1" id="KW-1133">Transmembrane helix</keyword>
<dbReference type="PROSITE" id="PS50883">
    <property type="entry name" value="EAL"/>
    <property type="match status" value="1"/>
</dbReference>
<dbReference type="Gene3D" id="3.20.20.450">
    <property type="entry name" value="EAL domain"/>
    <property type="match status" value="1"/>
</dbReference>
<dbReference type="InterPro" id="IPR029787">
    <property type="entry name" value="Nucleotide_cyclase"/>
</dbReference>
<dbReference type="Pfam" id="PF00563">
    <property type="entry name" value="EAL"/>
    <property type="match status" value="1"/>
</dbReference>
<evidence type="ECO:0000313" key="4">
    <source>
        <dbReference type="EMBL" id="PPQ32224.1"/>
    </source>
</evidence>
<dbReference type="SMART" id="SM00267">
    <property type="entry name" value="GGDEF"/>
    <property type="match status" value="1"/>
</dbReference>